<comment type="similarity">
    <text evidence="2">Belongs to the universal ribosomal protein uS11 family.</text>
</comment>
<evidence type="ECO:0000256" key="4">
    <source>
        <dbReference type="ARBA" id="ARBA00023274"/>
    </source>
</evidence>
<keyword evidence="3" id="KW-0689">Ribosomal protein</keyword>
<protein>
    <recommendedName>
        <fullName evidence="8">Ribosomal protein S11</fullName>
    </recommendedName>
</protein>
<evidence type="ECO:0000313" key="7">
    <source>
        <dbReference type="Proteomes" id="UP000041254"/>
    </source>
</evidence>
<feature type="compositionally biased region" description="Low complexity" evidence="5">
    <location>
        <begin position="18"/>
        <end position="33"/>
    </location>
</feature>
<evidence type="ECO:0000256" key="3">
    <source>
        <dbReference type="ARBA" id="ARBA00022980"/>
    </source>
</evidence>
<dbReference type="OrthoDB" id="415302at2759"/>
<dbReference type="GO" id="GO:0003735">
    <property type="term" value="F:structural constituent of ribosome"/>
    <property type="evidence" value="ECO:0007669"/>
    <property type="project" value="InterPro"/>
</dbReference>
<dbReference type="Proteomes" id="UP000041254">
    <property type="component" value="Unassembled WGS sequence"/>
</dbReference>
<dbReference type="InterPro" id="IPR001971">
    <property type="entry name" value="Ribosomal_uS11"/>
</dbReference>
<dbReference type="InterPro" id="IPR036967">
    <property type="entry name" value="Ribosomal_uS11_sf"/>
</dbReference>
<gene>
    <name evidence="6" type="ORF">Vbra_15314</name>
</gene>
<dbReference type="EMBL" id="CDMY01000433">
    <property type="protein sequence ID" value="CEM12107.1"/>
    <property type="molecule type" value="Genomic_DNA"/>
</dbReference>
<evidence type="ECO:0000313" key="6">
    <source>
        <dbReference type="EMBL" id="CEM12107.1"/>
    </source>
</evidence>
<sequence>MMSAALLRQRRPFSEAATAAADASSASTSTSEAFGPGTTRLSDAAEEALNDIGESVQKTRKKVQLTKADLRKLQGNPRKYRLIGDRPEFHNVERNKNGHICEPTDKFQVVITSSKNNCWINVLNKSRNYRIIFTSHAGNVGYRGAAHQSPACTERIAQNIARKCKRLGITHVDVKFRRVMKVDTCLQTFHAQGLTVTGLLHMPRLPKVRPPRARERRRV</sequence>
<dbReference type="InParanoid" id="A0A0G4FFV9"/>
<dbReference type="AlphaFoldDB" id="A0A0G4FFV9"/>
<comment type="subcellular location">
    <subcellularLocation>
        <location evidence="1">Plastid</location>
        <location evidence="1">Chloroplast</location>
    </subcellularLocation>
</comment>
<reference evidence="6 7" key="1">
    <citation type="submission" date="2014-11" db="EMBL/GenBank/DDBJ databases">
        <authorList>
            <person name="Zhu J."/>
            <person name="Qi W."/>
            <person name="Song R."/>
        </authorList>
    </citation>
    <scope>NUCLEOTIDE SEQUENCE [LARGE SCALE GENOMIC DNA]</scope>
</reference>
<feature type="region of interest" description="Disordered" evidence="5">
    <location>
        <begin position="18"/>
        <end position="38"/>
    </location>
</feature>
<dbReference type="FunCoup" id="A0A0G4FFV9">
    <property type="interactions" value="38"/>
</dbReference>
<evidence type="ECO:0000256" key="5">
    <source>
        <dbReference type="SAM" id="MobiDB-lite"/>
    </source>
</evidence>
<dbReference type="Gene3D" id="3.30.420.80">
    <property type="entry name" value="Ribosomal protein S11"/>
    <property type="match status" value="1"/>
</dbReference>
<dbReference type="Pfam" id="PF00411">
    <property type="entry name" value="Ribosomal_S11"/>
    <property type="match status" value="1"/>
</dbReference>
<evidence type="ECO:0000256" key="2">
    <source>
        <dbReference type="ARBA" id="ARBA00006194"/>
    </source>
</evidence>
<dbReference type="PhylomeDB" id="A0A0G4FFV9"/>
<keyword evidence="4" id="KW-0687">Ribonucleoprotein</keyword>
<dbReference type="GO" id="GO:1990904">
    <property type="term" value="C:ribonucleoprotein complex"/>
    <property type="evidence" value="ECO:0007669"/>
    <property type="project" value="UniProtKB-KW"/>
</dbReference>
<dbReference type="GO" id="GO:0006412">
    <property type="term" value="P:translation"/>
    <property type="evidence" value="ECO:0007669"/>
    <property type="project" value="InterPro"/>
</dbReference>
<dbReference type="VEuPathDB" id="CryptoDB:Vbra_15314"/>
<organism evidence="6 7">
    <name type="scientific">Vitrella brassicaformis (strain CCMP3155)</name>
    <dbReference type="NCBI Taxonomy" id="1169540"/>
    <lineage>
        <taxon>Eukaryota</taxon>
        <taxon>Sar</taxon>
        <taxon>Alveolata</taxon>
        <taxon>Colpodellida</taxon>
        <taxon>Vitrellaceae</taxon>
        <taxon>Vitrella</taxon>
    </lineage>
</organism>
<dbReference type="GO" id="GO:0009507">
    <property type="term" value="C:chloroplast"/>
    <property type="evidence" value="ECO:0007669"/>
    <property type="project" value="UniProtKB-SubCell"/>
</dbReference>
<proteinExistence type="inferred from homology"/>
<dbReference type="OMA" id="ARKCKRL"/>
<accession>A0A0G4FFV9</accession>
<evidence type="ECO:0000256" key="1">
    <source>
        <dbReference type="ARBA" id="ARBA00004229"/>
    </source>
</evidence>
<evidence type="ECO:0008006" key="8">
    <source>
        <dbReference type="Google" id="ProtNLM"/>
    </source>
</evidence>
<name>A0A0G4FFV9_VITBC</name>
<dbReference type="SUPFAM" id="SSF53137">
    <property type="entry name" value="Translational machinery components"/>
    <property type="match status" value="1"/>
</dbReference>
<dbReference type="GO" id="GO:0005840">
    <property type="term" value="C:ribosome"/>
    <property type="evidence" value="ECO:0007669"/>
    <property type="project" value="UniProtKB-KW"/>
</dbReference>
<keyword evidence="7" id="KW-1185">Reference proteome</keyword>